<comment type="catalytic activity">
    <reaction evidence="1 5 6">
        <text>[protein]-peptidylproline (omega=180) = [protein]-peptidylproline (omega=0)</text>
        <dbReference type="Rhea" id="RHEA:16237"/>
        <dbReference type="Rhea" id="RHEA-COMP:10747"/>
        <dbReference type="Rhea" id="RHEA-COMP:10748"/>
        <dbReference type="ChEBI" id="CHEBI:83833"/>
        <dbReference type="ChEBI" id="CHEBI:83834"/>
        <dbReference type="EC" id="5.2.1.8"/>
    </reaction>
</comment>
<dbReference type="PANTHER" id="PTHR47861:SF4">
    <property type="entry name" value="FKBP-TYPE 16 KDA PEPTIDYL-PROLYL CIS-TRANS ISOMERASE"/>
    <property type="match status" value="1"/>
</dbReference>
<reference evidence="8 10" key="1">
    <citation type="submission" date="2016-06" db="EMBL/GenBank/DDBJ databases">
        <authorList>
            <person name="Kjaerup R.B."/>
            <person name="Dalgaard T.S."/>
            <person name="Juul-Madsen H.R."/>
        </authorList>
    </citation>
    <scope>NUCLEOTIDE SEQUENCE [LARGE SCALE GENOMIC DNA]</scope>
    <source>
        <strain evidence="8">2</strain>
    </source>
</reference>
<dbReference type="GO" id="GO:0003755">
    <property type="term" value="F:peptidyl-prolyl cis-trans isomerase activity"/>
    <property type="evidence" value="ECO:0007669"/>
    <property type="project" value="UniProtKB-UniRule"/>
</dbReference>
<dbReference type="PROSITE" id="PS50059">
    <property type="entry name" value="FKBP_PPIASE"/>
    <property type="match status" value="1"/>
</dbReference>
<evidence type="ECO:0000256" key="2">
    <source>
        <dbReference type="ARBA" id="ARBA00006577"/>
    </source>
</evidence>
<dbReference type="RefSeq" id="WP_186411130.1">
    <property type="nucleotide sequence ID" value="NZ_FLQY01000178.1"/>
</dbReference>
<dbReference type="Gene3D" id="2.40.10.330">
    <property type="match status" value="1"/>
</dbReference>
<evidence type="ECO:0000256" key="1">
    <source>
        <dbReference type="ARBA" id="ARBA00000971"/>
    </source>
</evidence>
<dbReference type="InterPro" id="IPR046357">
    <property type="entry name" value="PPIase_dom_sf"/>
</dbReference>
<evidence type="ECO:0000256" key="5">
    <source>
        <dbReference type="PROSITE-ProRule" id="PRU00277"/>
    </source>
</evidence>
<dbReference type="EMBL" id="FLQY01000180">
    <property type="protein sequence ID" value="SBT08188.1"/>
    <property type="molecule type" value="Genomic_DNA"/>
</dbReference>
<evidence type="ECO:0000313" key="8">
    <source>
        <dbReference type="EMBL" id="SBT08146.1"/>
    </source>
</evidence>
<evidence type="ECO:0000256" key="4">
    <source>
        <dbReference type="ARBA" id="ARBA00023235"/>
    </source>
</evidence>
<evidence type="ECO:0000256" key="3">
    <source>
        <dbReference type="ARBA" id="ARBA00023110"/>
    </source>
</evidence>
<evidence type="ECO:0000259" key="7">
    <source>
        <dbReference type="PROSITE" id="PS50059"/>
    </source>
</evidence>
<feature type="domain" description="PPIase FKBP-type" evidence="7">
    <location>
        <begin position="15"/>
        <end position="103"/>
    </location>
</feature>
<keyword evidence="4 5" id="KW-0413">Isomerase</keyword>
<name>A0A1A8XTT3_9RHOO</name>
<dbReference type="Proteomes" id="UP000199600">
    <property type="component" value="Unassembled WGS sequence"/>
</dbReference>
<dbReference type="Pfam" id="PF00254">
    <property type="entry name" value="FKBP_C"/>
    <property type="match status" value="1"/>
</dbReference>
<evidence type="ECO:0000313" key="10">
    <source>
        <dbReference type="Proteomes" id="UP000199600"/>
    </source>
</evidence>
<evidence type="ECO:0000256" key="6">
    <source>
        <dbReference type="RuleBase" id="RU003915"/>
    </source>
</evidence>
<dbReference type="InterPro" id="IPR048261">
    <property type="entry name" value="SlpA/SlyD-like_ins_sf"/>
</dbReference>
<dbReference type="PANTHER" id="PTHR47861">
    <property type="entry name" value="FKBP-TYPE PEPTIDYL-PROLYL CIS-TRANS ISOMERASE SLYD"/>
    <property type="match status" value="1"/>
</dbReference>
<gene>
    <name evidence="8" type="ORF">PROAA_2590009</name>
    <name evidence="9" type="ORF">PROAA_2600003</name>
</gene>
<keyword evidence="10" id="KW-1185">Reference proteome</keyword>
<dbReference type="InterPro" id="IPR001179">
    <property type="entry name" value="PPIase_FKBP_dom"/>
</dbReference>
<evidence type="ECO:0000313" key="9">
    <source>
        <dbReference type="EMBL" id="SBT08188.1"/>
    </source>
</evidence>
<sequence length="151" mass="16547">MQRPNDLPVQTVRPDSYLTLHYRLSDGEGNEFVSTFDLSPATLQMGSGQLAAPLENCLVGMPVQQRRVFQLDSSEAFGEHNPKLVERIARSALPADVELKENSLIEFGAPDGGAGFAGFLRELSDTTALFDFNHPLAGKPIRFEVEVIGIM</sequence>
<dbReference type="EC" id="5.2.1.8" evidence="6"/>
<dbReference type="AlphaFoldDB" id="A0A1A8XTT3"/>
<dbReference type="SUPFAM" id="SSF54534">
    <property type="entry name" value="FKBP-like"/>
    <property type="match status" value="1"/>
</dbReference>
<comment type="similarity">
    <text evidence="2 6">Belongs to the FKBP-type PPIase family.</text>
</comment>
<dbReference type="EMBL" id="FLQY01000178">
    <property type="protein sequence ID" value="SBT08146.1"/>
    <property type="molecule type" value="Genomic_DNA"/>
</dbReference>
<dbReference type="Gene3D" id="3.10.50.40">
    <property type="match status" value="1"/>
</dbReference>
<proteinExistence type="inferred from homology"/>
<accession>A0A1A8XTT3</accession>
<keyword evidence="3 5" id="KW-0697">Rotamase</keyword>
<protein>
    <recommendedName>
        <fullName evidence="6">Peptidyl-prolyl cis-trans isomerase</fullName>
        <ecNumber evidence="6">5.2.1.8</ecNumber>
    </recommendedName>
</protein>
<organism evidence="8 10">
    <name type="scientific">Candidatus Propionivibrio aalborgensis</name>
    <dbReference type="NCBI Taxonomy" id="1860101"/>
    <lineage>
        <taxon>Bacteria</taxon>
        <taxon>Pseudomonadati</taxon>
        <taxon>Pseudomonadota</taxon>
        <taxon>Betaproteobacteria</taxon>
        <taxon>Rhodocyclales</taxon>
        <taxon>Rhodocyclaceae</taxon>
        <taxon>Propionivibrio</taxon>
    </lineage>
</organism>